<dbReference type="GO" id="GO:0008270">
    <property type="term" value="F:zinc ion binding"/>
    <property type="evidence" value="ECO:0007669"/>
    <property type="project" value="InterPro"/>
</dbReference>
<comment type="subcellular location">
    <subcellularLocation>
        <location evidence="1">Nucleus</location>
    </subcellularLocation>
</comment>
<dbReference type="AlphaFoldDB" id="A0A8H3BNU7"/>
<dbReference type="InterPro" id="IPR001138">
    <property type="entry name" value="Zn2Cys6_DnaBD"/>
</dbReference>
<dbReference type="GO" id="GO:0005634">
    <property type="term" value="C:nucleus"/>
    <property type="evidence" value="ECO:0007669"/>
    <property type="project" value="UniProtKB-SubCell"/>
</dbReference>
<name>A0A8H3BNU7_9AGAM</name>
<comment type="caution">
    <text evidence="4">The sequence shown here is derived from an EMBL/GenBank/DDBJ whole genome shotgun (WGS) entry which is preliminary data.</text>
</comment>
<evidence type="ECO:0000313" key="5">
    <source>
        <dbReference type="Proteomes" id="UP000663841"/>
    </source>
</evidence>
<evidence type="ECO:0000259" key="3">
    <source>
        <dbReference type="PROSITE" id="PS50048"/>
    </source>
</evidence>
<dbReference type="SMART" id="SM00066">
    <property type="entry name" value="GAL4"/>
    <property type="match status" value="1"/>
</dbReference>
<dbReference type="Gene3D" id="4.10.240.10">
    <property type="entry name" value="Zn(2)-C6 fungal-type DNA-binding domain"/>
    <property type="match status" value="1"/>
</dbReference>
<feature type="domain" description="Zn(2)-C6 fungal-type" evidence="3">
    <location>
        <begin position="10"/>
        <end position="40"/>
    </location>
</feature>
<evidence type="ECO:0000313" key="4">
    <source>
        <dbReference type="EMBL" id="CAE6460247.1"/>
    </source>
</evidence>
<dbReference type="PANTHER" id="PTHR37534">
    <property type="entry name" value="TRANSCRIPTIONAL ACTIVATOR PROTEIN UGA3"/>
    <property type="match status" value="1"/>
</dbReference>
<protein>
    <recommendedName>
        <fullName evidence="3">Zn(2)-C6 fungal-type domain-containing protein</fullName>
    </recommendedName>
</protein>
<dbReference type="Pfam" id="PF00172">
    <property type="entry name" value="Zn_clus"/>
    <property type="match status" value="1"/>
</dbReference>
<dbReference type="InterPro" id="IPR036864">
    <property type="entry name" value="Zn2-C6_fun-type_DNA-bd_sf"/>
</dbReference>
<dbReference type="PANTHER" id="PTHR37534:SF46">
    <property type="entry name" value="ZN(II)2CYS6 TRANSCRIPTION FACTOR (EUROFUNG)"/>
    <property type="match status" value="1"/>
</dbReference>
<dbReference type="CDD" id="cd00067">
    <property type="entry name" value="GAL4"/>
    <property type="match status" value="1"/>
</dbReference>
<dbReference type="PROSITE" id="PS00463">
    <property type="entry name" value="ZN2_CY6_FUNGAL_1"/>
    <property type="match status" value="1"/>
</dbReference>
<proteinExistence type="predicted"/>
<keyword evidence="2" id="KW-0539">Nucleus</keyword>
<dbReference type="GO" id="GO:0000981">
    <property type="term" value="F:DNA-binding transcription factor activity, RNA polymerase II-specific"/>
    <property type="evidence" value="ECO:0007669"/>
    <property type="project" value="InterPro"/>
</dbReference>
<evidence type="ECO:0000256" key="2">
    <source>
        <dbReference type="ARBA" id="ARBA00023242"/>
    </source>
</evidence>
<sequence length="603" mass="67154">MTTFRRSTTGCTACKSRRKKCGEEKPQCRRCLTAGIPCSYDFIEYPSNVTHLTQRTRPAPRPVAESLAKILMDADDVSDAAGLNSVAAPSSMDLVSSNPASFADPNLSITWDNNIRLTTSSGEIIDVLCPVHFASPSDWQLFSRSNQINSLGLQSGLSQRIIGLSHDTLVQPTGLAPQVSRPHRDGYEIDREEYDPEGIHAALCMTPTMDRNLKENTLPFVLQCFAQWAIVAVFEPLKIVGPIKERVIQQFSSENTRTTCILMANVMDAFGRQLMVDETRLPIITYLTSELGANSSAFIATQLSEPFVLESDKQDAIRILDSTLEIMTLQIYTQPMAACIELMEEAAPVFRCACSEPPGQPPNLANILLESGINLRHYATIDVMTSTLTGRPTFFNYHVPFSLELCEQIFQSQESSGLQWLHGVPDQFILMIAWINSLCEIPTASSDSGLISHIERVLPQIRVDITHQGDSALRVGRMVVQECWRHAVSIYLYMALGRANANDTRVVHAQKGFMRLVKGIKPGRNPDAFLVSPMIIAGIATCKERDRDVLRRRVLNLREYVTPQTSGSEAWMQVEDVWARTRAEGRVAVWSDLRIACFRISGK</sequence>
<dbReference type="Proteomes" id="UP000663841">
    <property type="component" value="Unassembled WGS sequence"/>
</dbReference>
<accession>A0A8H3BNU7</accession>
<dbReference type="EMBL" id="CAJMWW010000247">
    <property type="protein sequence ID" value="CAE6460247.1"/>
    <property type="molecule type" value="Genomic_DNA"/>
</dbReference>
<organism evidence="4 5">
    <name type="scientific">Rhizoctonia solani</name>
    <dbReference type="NCBI Taxonomy" id="456999"/>
    <lineage>
        <taxon>Eukaryota</taxon>
        <taxon>Fungi</taxon>
        <taxon>Dikarya</taxon>
        <taxon>Basidiomycota</taxon>
        <taxon>Agaricomycotina</taxon>
        <taxon>Agaricomycetes</taxon>
        <taxon>Cantharellales</taxon>
        <taxon>Ceratobasidiaceae</taxon>
        <taxon>Rhizoctonia</taxon>
    </lineage>
</organism>
<gene>
    <name evidence="4" type="ORF">RDB_LOCUS150049</name>
</gene>
<evidence type="ECO:0000256" key="1">
    <source>
        <dbReference type="ARBA" id="ARBA00004123"/>
    </source>
</evidence>
<dbReference type="SUPFAM" id="SSF57701">
    <property type="entry name" value="Zn2/Cys6 DNA-binding domain"/>
    <property type="match status" value="1"/>
</dbReference>
<dbReference type="Pfam" id="PF11951">
    <property type="entry name" value="Fungal_trans_2"/>
    <property type="match status" value="1"/>
</dbReference>
<dbReference type="InterPro" id="IPR021858">
    <property type="entry name" value="Fun_TF"/>
</dbReference>
<dbReference type="PROSITE" id="PS50048">
    <property type="entry name" value="ZN2_CY6_FUNGAL_2"/>
    <property type="match status" value="1"/>
</dbReference>
<reference evidence="4" key="1">
    <citation type="submission" date="2021-01" db="EMBL/GenBank/DDBJ databases">
        <authorList>
            <person name="Kaushik A."/>
        </authorList>
    </citation>
    <scope>NUCLEOTIDE SEQUENCE</scope>
    <source>
        <strain evidence="4">AG3-T5</strain>
    </source>
</reference>